<keyword evidence="3" id="KW-1185">Reference proteome</keyword>
<dbReference type="Proteomes" id="UP001596035">
    <property type="component" value="Unassembled WGS sequence"/>
</dbReference>
<name>A0ABW0DZH6_9ACTN</name>
<gene>
    <name evidence="2" type="ORF">ACFPWV_24095</name>
</gene>
<feature type="compositionally biased region" description="Low complexity" evidence="1">
    <location>
        <begin position="67"/>
        <end position="77"/>
    </location>
</feature>
<organism evidence="2 3">
    <name type="scientific">Streptomyces atrovirens</name>
    <dbReference type="NCBI Taxonomy" id="285556"/>
    <lineage>
        <taxon>Bacteria</taxon>
        <taxon>Bacillati</taxon>
        <taxon>Actinomycetota</taxon>
        <taxon>Actinomycetes</taxon>
        <taxon>Kitasatosporales</taxon>
        <taxon>Streptomycetaceae</taxon>
        <taxon>Streptomyces</taxon>
    </lineage>
</organism>
<sequence>MGGLLAAVGGLTADLAALDAGAGRGGAFVDADPAGDRAVIDPDITAAVRPVKPLPRAMVARGAGRIASTSSSVASTVPGPLPPVRNASTPPS</sequence>
<dbReference type="RefSeq" id="WP_344559908.1">
    <property type="nucleotide sequence ID" value="NZ_BAAATG010000016.1"/>
</dbReference>
<reference evidence="3" key="1">
    <citation type="journal article" date="2019" name="Int. J. Syst. Evol. Microbiol.">
        <title>The Global Catalogue of Microorganisms (GCM) 10K type strain sequencing project: providing services to taxonomists for standard genome sequencing and annotation.</title>
        <authorList>
            <consortium name="The Broad Institute Genomics Platform"/>
            <consortium name="The Broad Institute Genome Sequencing Center for Infectious Disease"/>
            <person name="Wu L."/>
            <person name="Ma J."/>
        </authorList>
    </citation>
    <scope>NUCLEOTIDE SEQUENCE [LARGE SCALE GENOMIC DNA]</scope>
    <source>
        <strain evidence="3">CGMCC 4.7131</strain>
    </source>
</reference>
<dbReference type="InterPro" id="IPR036291">
    <property type="entry name" value="NAD(P)-bd_dom_sf"/>
</dbReference>
<dbReference type="Gene3D" id="3.40.50.720">
    <property type="entry name" value="NAD(P)-binding Rossmann-like Domain"/>
    <property type="match status" value="1"/>
</dbReference>
<evidence type="ECO:0000313" key="3">
    <source>
        <dbReference type="Proteomes" id="UP001596035"/>
    </source>
</evidence>
<evidence type="ECO:0000313" key="2">
    <source>
        <dbReference type="EMBL" id="MFC5242960.1"/>
    </source>
</evidence>
<accession>A0ABW0DZH6</accession>
<protein>
    <submittedName>
        <fullName evidence="2">Uncharacterized protein</fullName>
    </submittedName>
</protein>
<dbReference type="SUPFAM" id="SSF51735">
    <property type="entry name" value="NAD(P)-binding Rossmann-fold domains"/>
    <property type="match status" value="1"/>
</dbReference>
<dbReference type="EMBL" id="JBHSKN010000021">
    <property type="protein sequence ID" value="MFC5242960.1"/>
    <property type="molecule type" value="Genomic_DNA"/>
</dbReference>
<proteinExistence type="predicted"/>
<feature type="region of interest" description="Disordered" evidence="1">
    <location>
        <begin position="64"/>
        <end position="92"/>
    </location>
</feature>
<evidence type="ECO:0000256" key="1">
    <source>
        <dbReference type="SAM" id="MobiDB-lite"/>
    </source>
</evidence>
<comment type="caution">
    <text evidence="2">The sequence shown here is derived from an EMBL/GenBank/DDBJ whole genome shotgun (WGS) entry which is preliminary data.</text>
</comment>